<evidence type="ECO:0000313" key="1">
    <source>
        <dbReference type="EMBL" id="KJE76576.1"/>
    </source>
</evidence>
<dbReference type="RefSeq" id="WP_035389262.1">
    <property type="nucleotide sequence ID" value="NZ_JQKF01000011.1"/>
</dbReference>
<accession>A0A0D8FTW4</accession>
<name>A0A0D8FTW4_9ACTN</name>
<keyword evidence="2" id="KW-1185">Reference proteome</keyword>
<protein>
    <submittedName>
        <fullName evidence="1">Uncharacterized protein</fullName>
    </submittedName>
</protein>
<dbReference type="EMBL" id="JXUW01000014">
    <property type="protein sequence ID" value="KJE76576.1"/>
    <property type="molecule type" value="Genomic_DNA"/>
</dbReference>
<sequence length="105" mass="11641">MTYAGKHSDEISVPLAVAAQQLVLPISWERITHVLRAATPSDIVTLASLHRHKPNLDVVQDECEVYWRVPYRLEPSLFSEVSECLATAIVGTQIETLDQAMALVS</sequence>
<dbReference type="Proteomes" id="UP000032336">
    <property type="component" value="Unassembled WGS sequence"/>
</dbReference>
<dbReference type="STRING" id="1121877.FEAC_16560"/>
<reference evidence="1 2" key="1">
    <citation type="submission" date="2015-01" db="EMBL/GenBank/DDBJ databases">
        <title>Draft genome of the acidophilic iron oxidizer Ferrimicrobium acidiphilum strain T23.</title>
        <authorList>
            <person name="Poehlein A."/>
            <person name="Eisen S."/>
            <person name="Schloemann M."/>
            <person name="Johnson B.D."/>
            <person name="Daniel R."/>
            <person name="Muehling M."/>
        </authorList>
    </citation>
    <scope>NUCLEOTIDE SEQUENCE [LARGE SCALE GENOMIC DNA]</scope>
    <source>
        <strain evidence="1 2">T23</strain>
    </source>
</reference>
<gene>
    <name evidence="1" type="ORF">FEAC_16560</name>
</gene>
<dbReference type="GeneID" id="78372826"/>
<dbReference type="AlphaFoldDB" id="A0A0D8FTW4"/>
<organism evidence="1 2">
    <name type="scientific">Ferrimicrobium acidiphilum DSM 19497</name>
    <dbReference type="NCBI Taxonomy" id="1121877"/>
    <lineage>
        <taxon>Bacteria</taxon>
        <taxon>Bacillati</taxon>
        <taxon>Actinomycetota</taxon>
        <taxon>Acidimicrobiia</taxon>
        <taxon>Acidimicrobiales</taxon>
        <taxon>Acidimicrobiaceae</taxon>
        <taxon>Ferrimicrobium</taxon>
    </lineage>
</organism>
<proteinExistence type="predicted"/>
<evidence type="ECO:0000313" key="2">
    <source>
        <dbReference type="Proteomes" id="UP000032336"/>
    </source>
</evidence>
<comment type="caution">
    <text evidence="1">The sequence shown here is derived from an EMBL/GenBank/DDBJ whole genome shotgun (WGS) entry which is preliminary data.</text>
</comment>